<keyword evidence="5" id="KW-1185">Reference proteome</keyword>
<dbReference type="Proteomes" id="UP000000692">
    <property type="component" value="Plasmid 1"/>
</dbReference>
<dbReference type="PATRIC" id="fig|759362.5.peg.2950"/>
<dbReference type="InterPro" id="IPR001647">
    <property type="entry name" value="HTH_TetR"/>
</dbReference>
<evidence type="ECO:0000259" key="3">
    <source>
        <dbReference type="PROSITE" id="PS50977"/>
    </source>
</evidence>
<dbReference type="HOGENOM" id="CLU_069356_1_2_5"/>
<keyword evidence="4" id="KW-0614">Plasmid</keyword>
<sequence length="229" mass="25068">MSASKYANAQEVGKKLTPKRAEIMSDDSLGAVAQRLVDAGTQEFVQHGFEGASISRIVDAAGCNVRMIYHYFGNKAGLYRVCIAQAYDKLRQAEADATFWELPPDQAIAALVRFTFDYMVENPAFQGLMRIENMASAQQVRDLDAVNTRARNLFAAIDLVLARGAASGVFTQRPDPGMLYLSILGLATIHVANQHTMSVVLGRDLAEAGFLRARRDEVQRVVLASLMAP</sequence>
<evidence type="ECO:0000256" key="1">
    <source>
        <dbReference type="ARBA" id="ARBA00023125"/>
    </source>
</evidence>
<dbReference type="SUPFAM" id="SSF46689">
    <property type="entry name" value="Homeodomain-like"/>
    <property type="match status" value="1"/>
</dbReference>
<dbReference type="OrthoDB" id="2356263at2"/>
<dbReference type="KEGG" id="kvl:KVU_PA0257"/>
<feature type="domain" description="HTH tetR-type" evidence="3">
    <location>
        <begin position="30"/>
        <end position="90"/>
    </location>
</feature>
<dbReference type="InterPro" id="IPR050109">
    <property type="entry name" value="HTH-type_TetR-like_transc_reg"/>
</dbReference>
<dbReference type="InterPro" id="IPR009057">
    <property type="entry name" value="Homeodomain-like_sf"/>
</dbReference>
<dbReference type="InterPro" id="IPR041474">
    <property type="entry name" value="NicS_C"/>
</dbReference>
<dbReference type="PANTHER" id="PTHR30328:SF54">
    <property type="entry name" value="HTH-TYPE TRANSCRIPTIONAL REPRESSOR SCO4008"/>
    <property type="match status" value="1"/>
</dbReference>
<dbReference type="Pfam" id="PF00440">
    <property type="entry name" value="TetR_N"/>
    <property type="match status" value="1"/>
</dbReference>
<keyword evidence="1 2" id="KW-0238">DNA-binding</keyword>
<name>F9YBC2_KETVW</name>
<dbReference type="PANTHER" id="PTHR30328">
    <property type="entry name" value="TRANSCRIPTIONAL REPRESSOR"/>
    <property type="match status" value="1"/>
</dbReference>
<dbReference type="AlphaFoldDB" id="F9YBC2"/>
<accession>F9YBC2</accession>
<dbReference type="EMBL" id="CP002019">
    <property type="protein sequence ID" value="AEM42674.1"/>
    <property type="molecule type" value="Genomic_DNA"/>
</dbReference>
<evidence type="ECO:0000313" key="4">
    <source>
        <dbReference type="EMBL" id="AEM42674.1"/>
    </source>
</evidence>
<organism evidence="4 5">
    <name type="scientific">Ketogulonicigenium vulgare (strain WSH-001)</name>
    <dbReference type="NCBI Taxonomy" id="759362"/>
    <lineage>
        <taxon>Bacteria</taxon>
        <taxon>Pseudomonadati</taxon>
        <taxon>Pseudomonadota</taxon>
        <taxon>Alphaproteobacteria</taxon>
        <taxon>Rhodobacterales</taxon>
        <taxon>Roseobacteraceae</taxon>
        <taxon>Ketogulonicigenium</taxon>
    </lineage>
</organism>
<dbReference type="SUPFAM" id="SSF48498">
    <property type="entry name" value="Tetracyclin repressor-like, C-terminal domain"/>
    <property type="match status" value="1"/>
</dbReference>
<reference evidence="4 5" key="1">
    <citation type="journal article" date="2011" name="J. Bacteriol.">
        <title>Complete genome sequence of the industrial strain Ketogulonicigenium vulgare WSH-001.</title>
        <authorList>
            <person name="Liu L."/>
            <person name="Li Y."/>
            <person name="Zhang J."/>
            <person name="Zhou Z."/>
            <person name="Liu J."/>
            <person name="Li X."/>
            <person name="Zhou J."/>
            <person name="Du G."/>
            <person name="Wang L."/>
            <person name="Chen J."/>
        </authorList>
    </citation>
    <scope>NUCLEOTIDE SEQUENCE [LARGE SCALE GENOMIC DNA]</scope>
    <source>
        <strain evidence="4 5">WSH-001</strain>
        <plasmid evidence="5">pKVU_100</plasmid>
    </source>
</reference>
<proteinExistence type="predicted"/>
<dbReference type="Gene3D" id="1.10.357.10">
    <property type="entry name" value="Tetracycline Repressor, domain 2"/>
    <property type="match status" value="1"/>
</dbReference>
<gene>
    <name evidence="4" type="ordered locus">KVU_PA0257</name>
</gene>
<dbReference type="PROSITE" id="PS50977">
    <property type="entry name" value="HTH_TETR_2"/>
    <property type="match status" value="1"/>
</dbReference>
<feature type="DNA-binding region" description="H-T-H motif" evidence="2">
    <location>
        <begin position="53"/>
        <end position="72"/>
    </location>
</feature>
<dbReference type="GO" id="GO:0003677">
    <property type="term" value="F:DNA binding"/>
    <property type="evidence" value="ECO:0007669"/>
    <property type="project" value="UniProtKB-UniRule"/>
</dbReference>
<dbReference type="Pfam" id="PF17938">
    <property type="entry name" value="TetR_C_29"/>
    <property type="match status" value="1"/>
</dbReference>
<dbReference type="InterPro" id="IPR036271">
    <property type="entry name" value="Tet_transcr_reg_TetR-rel_C_sf"/>
</dbReference>
<evidence type="ECO:0000256" key="2">
    <source>
        <dbReference type="PROSITE-ProRule" id="PRU00335"/>
    </source>
</evidence>
<protein>
    <submittedName>
        <fullName evidence="4">Probable transcriptional regulator protein, TetR family protein</fullName>
    </submittedName>
</protein>
<geneLocation type="plasmid" evidence="5">
    <name>pKVU_100</name>
</geneLocation>
<evidence type="ECO:0000313" key="5">
    <source>
        <dbReference type="Proteomes" id="UP000000692"/>
    </source>
</evidence>